<dbReference type="EMBL" id="BAAAMN010000021">
    <property type="protein sequence ID" value="GAA2034304.1"/>
    <property type="molecule type" value="Genomic_DNA"/>
</dbReference>
<evidence type="ECO:0000259" key="3">
    <source>
        <dbReference type="Pfam" id="PF08501"/>
    </source>
</evidence>
<keyword evidence="2" id="KW-0057">Aromatic amino acid biosynthesis</keyword>
<dbReference type="PANTHER" id="PTHR21089:SF1">
    <property type="entry name" value="BIFUNCTIONAL 3-DEHYDROQUINATE DEHYDRATASE_SHIKIMATE DEHYDROGENASE, CHLOROPLASTIC"/>
    <property type="match status" value="1"/>
</dbReference>
<evidence type="ECO:0000256" key="1">
    <source>
        <dbReference type="ARBA" id="ARBA00004871"/>
    </source>
</evidence>
<evidence type="ECO:0000256" key="2">
    <source>
        <dbReference type="ARBA" id="ARBA00023141"/>
    </source>
</evidence>
<dbReference type="Pfam" id="PF08501">
    <property type="entry name" value="Shikimate_dh_N"/>
    <property type="match status" value="1"/>
</dbReference>
<comment type="caution">
    <text evidence="4">The sequence shown here is derived from an EMBL/GenBank/DDBJ whole genome shotgun (WGS) entry which is preliminary data.</text>
</comment>
<name>A0ABN2UBW2_9MICC</name>
<dbReference type="RefSeq" id="WP_343956886.1">
    <property type="nucleotide sequence ID" value="NZ_BAAAMN010000021.1"/>
</dbReference>
<protein>
    <submittedName>
        <fullName evidence="4">Shikimate dehydrogenase</fullName>
    </submittedName>
</protein>
<sequence length="293" mass="31530">MTEQNFHAAVLGSPITHSKSPDMHRAAYQYLDAPIQYDRVDVNQDQADSFMSSLTQRYGPTSLLAGFSVTMPLKAVLVEHMDHVSPRVQRLGVLNTIVFDADGIPHGHNTDVEGIYRALRHAGFVAASGGSMGIIGAGGTASAAVGAAAAMGLDEVVLYVRNRERAQDAATVAQRFNLAVQVKHLDEFSAEVQDHRAVVSTLPATAADWLESELPNGKLPPLLDVIYEPWPTVLAATWQATGAQVASGLDMLLYQGVEQVKLFTAKMVDDYDTLDWDAVTAHMAVALGLQHPS</sequence>
<dbReference type="Gene3D" id="3.40.50.10860">
    <property type="entry name" value="Leucine Dehydrogenase, chain A, domain 1"/>
    <property type="match status" value="1"/>
</dbReference>
<keyword evidence="5" id="KW-1185">Reference proteome</keyword>
<dbReference type="Proteomes" id="UP001501461">
    <property type="component" value="Unassembled WGS sequence"/>
</dbReference>
<dbReference type="InterPro" id="IPR013708">
    <property type="entry name" value="Shikimate_DH-bd_N"/>
</dbReference>
<reference evidence="4 5" key="1">
    <citation type="journal article" date="2019" name="Int. J. Syst. Evol. Microbiol.">
        <title>The Global Catalogue of Microorganisms (GCM) 10K type strain sequencing project: providing services to taxonomists for standard genome sequencing and annotation.</title>
        <authorList>
            <consortium name="The Broad Institute Genomics Platform"/>
            <consortium name="The Broad Institute Genome Sequencing Center for Infectious Disease"/>
            <person name="Wu L."/>
            <person name="Ma J."/>
        </authorList>
    </citation>
    <scope>NUCLEOTIDE SEQUENCE [LARGE SCALE GENOMIC DNA]</scope>
    <source>
        <strain evidence="4 5">JCM 13595</strain>
    </source>
</reference>
<organism evidence="4 5">
    <name type="scientific">Yaniella flava</name>
    <dbReference type="NCBI Taxonomy" id="287930"/>
    <lineage>
        <taxon>Bacteria</taxon>
        <taxon>Bacillati</taxon>
        <taxon>Actinomycetota</taxon>
        <taxon>Actinomycetes</taxon>
        <taxon>Micrococcales</taxon>
        <taxon>Micrococcaceae</taxon>
        <taxon>Yaniella</taxon>
    </lineage>
</organism>
<keyword evidence="2" id="KW-0028">Amino-acid biosynthesis</keyword>
<dbReference type="Gene3D" id="3.40.50.720">
    <property type="entry name" value="NAD(P)-binding Rossmann-like Domain"/>
    <property type="match status" value="1"/>
</dbReference>
<proteinExistence type="predicted"/>
<dbReference type="SUPFAM" id="SSF51735">
    <property type="entry name" value="NAD(P)-binding Rossmann-fold domains"/>
    <property type="match status" value="1"/>
</dbReference>
<feature type="domain" description="Shikimate dehydrogenase substrate binding N-terminal" evidence="3">
    <location>
        <begin position="10"/>
        <end position="97"/>
    </location>
</feature>
<dbReference type="PANTHER" id="PTHR21089">
    <property type="entry name" value="SHIKIMATE DEHYDROGENASE"/>
    <property type="match status" value="1"/>
</dbReference>
<dbReference type="SUPFAM" id="SSF53223">
    <property type="entry name" value="Aminoacid dehydrogenase-like, N-terminal domain"/>
    <property type="match status" value="1"/>
</dbReference>
<evidence type="ECO:0000313" key="5">
    <source>
        <dbReference type="Proteomes" id="UP001501461"/>
    </source>
</evidence>
<dbReference type="InterPro" id="IPR046346">
    <property type="entry name" value="Aminoacid_DH-like_N_sf"/>
</dbReference>
<accession>A0ABN2UBW2</accession>
<comment type="pathway">
    <text evidence="1">Metabolic intermediate biosynthesis; chorismate biosynthesis; chorismate from D-erythrose 4-phosphate and phosphoenolpyruvate: step 4/7.</text>
</comment>
<gene>
    <name evidence="4" type="ORF">GCM10009720_13610</name>
</gene>
<dbReference type="InterPro" id="IPR036291">
    <property type="entry name" value="NAD(P)-bd_dom_sf"/>
</dbReference>
<dbReference type="InterPro" id="IPR022893">
    <property type="entry name" value="Shikimate_DH_fam"/>
</dbReference>
<evidence type="ECO:0000313" key="4">
    <source>
        <dbReference type="EMBL" id="GAA2034304.1"/>
    </source>
</evidence>